<dbReference type="InterPro" id="IPR016135">
    <property type="entry name" value="UBQ-conjugating_enzyme/RWD"/>
</dbReference>
<reference evidence="5" key="1">
    <citation type="journal article" date="2019" name="Int. J. Syst. Evol. Microbiol.">
        <title>The Global Catalogue of Microorganisms (GCM) 10K type strain sequencing project: providing services to taxonomists for standard genome sequencing and annotation.</title>
        <authorList>
            <consortium name="The Broad Institute Genomics Platform"/>
            <consortium name="The Broad Institute Genome Sequencing Center for Infectious Disease"/>
            <person name="Wu L."/>
            <person name="Ma J."/>
        </authorList>
    </citation>
    <scope>NUCLEOTIDE SEQUENCE [LARGE SCALE GENOMIC DNA]</scope>
    <source>
        <strain evidence="5">ICMP 6774ER</strain>
    </source>
</reference>
<feature type="domain" description="YukD-like N-terminal" evidence="3">
    <location>
        <begin position="108"/>
        <end position="188"/>
    </location>
</feature>
<accession>A0ABW4SLV1</accession>
<dbReference type="RefSeq" id="WP_379568993.1">
    <property type="nucleotide sequence ID" value="NZ_JBHUFV010000003.1"/>
</dbReference>
<feature type="region of interest" description="Disordered" evidence="1">
    <location>
        <begin position="82"/>
        <end position="101"/>
    </location>
</feature>
<dbReference type="Proteomes" id="UP001597368">
    <property type="component" value="Unassembled WGS sequence"/>
</dbReference>
<dbReference type="Gene3D" id="3.10.110.10">
    <property type="entry name" value="Ubiquitin Conjugating Enzyme"/>
    <property type="match status" value="1"/>
</dbReference>
<dbReference type="InterPro" id="IPR045430">
    <property type="entry name" value="EAD1"/>
</dbReference>
<keyword evidence="5" id="KW-1185">Reference proteome</keyword>
<dbReference type="SUPFAM" id="SSF54495">
    <property type="entry name" value="UBC-like"/>
    <property type="match status" value="1"/>
</dbReference>
<dbReference type="CDD" id="cd00195">
    <property type="entry name" value="UBCc_UEV"/>
    <property type="match status" value="1"/>
</dbReference>
<sequence>MRNELVSLLAGLFDDEARARDLLTVIQYPRAHTPQFTTPMAFWQQVISRIEQGVMTGDDGITALLGAAGDEFPSNKGLQALREKDEAVREPPAQKSPKPLQADGPCSTLLLIGIDKPEEPDDFVELVRREVDPDAELLYVARERCAVGVSDPGTGRAEVVNRLQQLVTASQPGREVVYEHYSFKPYLYRFLLVVGPDGTPYQMTGVPATTLPEDIAQAVIQQSPAMTDRRGGVVRTVIDHESAQGGGRQRLVDPQLSLHEVGVKDEDTLHVGAEATAGAVNPVMRMRAQMRARAQIRRFEQTGHDFRITRYDNEDLPNRFHISFDAPGFAPPDDIDSFFHPDLPLPEWPFDDLDPVPVTRHELAIFLPPMFPVSAPLVIWETDVFHPNIWRKPAPSQNARHNQVCLGALMNGYRPDLDFGSLCQLLVDIGSYQNYDVVDADTWPDPVAAFWAKSPNGQAAITAIGGRLIEERDPAPRGEGRAPLLWISPLEDPDGR</sequence>
<evidence type="ECO:0000313" key="4">
    <source>
        <dbReference type="EMBL" id="MFD1930532.1"/>
    </source>
</evidence>
<gene>
    <name evidence="4" type="ORF">ACFSKW_03470</name>
</gene>
<feature type="region of interest" description="Disordered" evidence="1">
    <location>
        <begin position="472"/>
        <end position="496"/>
    </location>
</feature>
<dbReference type="EMBL" id="JBHUFV010000003">
    <property type="protein sequence ID" value="MFD1930532.1"/>
    <property type="molecule type" value="Genomic_DNA"/>
</dbReference>
<dbReference type="Pfam" id="PF20006">
    <property type="entry name" value="fvmYukDl_N"/>
    <property type="match status" value="1"/>
</dbReference>
<comment type="caution">
    <text evidence="4">The sequence shown here is derived from an EMBL/GenBank/DDBJ whole genome shotgun (WGS) entry which is preliminary data.</text>
</comment>
<protein>
    <submittedName>
        <fullName evidence="4">Effector-associated domain EAD1-containing protein</fullName>
    </submittedName>
</protein>
<evidence type="ECO:0000256" key="1">
    <source>
        <dbReference type="SAM" id="MobiDB-lite"/>
    </source>
</evidence>
<proteinExistence type="predicted"/>
<name>A0ABW4SLV1_9ACTN</name>
<dbReference type="InterPro" id="IPR045487">
    <property type="entry name" value="fvmYukD-like_N"/>
</dbReference>
<evidence type="ECO:0000313" key="5">
    <source>
        <dbReference type="Proteomes" id="UP001597368"/>
    </source>
</evidence>
<feature type="domain" description="Effector-associated" evidence="2">
    <location>
        <begin position="2"/>
        <end position="83"/>
    </location>
</feature>
<evidence type="ECO:0000259" key="2">
    <source>
        <dbReference type="Pfam" id="PF19955"/>
    </source>
</evidence>
<dbReference type="Pfam" id="PF19955">
    <property type="entry name" value="EAD1"/>
    <property type="match status" value="1"/>
</dbReference>
<evidence type="ECO:0000259" key="3">
    <source>
        <dbReference type="Pfam" id="PF20006"/>
    </source>
</evidence>
<organism evidence="4 5">
    <name type="scientific">Nonomuraea mangrovi</name>
    <dbReference type="NCBI Taxonomy" id="2316207"/>
    <lineage>
        <taxon>Bacteria</taxon>
        <taxon>Bacillati</taxon>
        <taxon>Actinomycetota</taxon>
        <taxon>Actinomycetes</taxon>
        <taxon>Streptosporangiales</taxon>
        <taxon>Streptosporangiaceae</taxon>
        <taxon>Nonomuraea</taxon>
    </lineage>
</organism>